<reference evidence="3" key="2">
    <citation type="journal article" date="2008" name="Nucleic Acids Res.">
        <title>The rice annotation project database (RAP-DB): 2008 update.</title>
        <authorList>
            <consortium name="The rice annotation project (RAP)"/>
        </authorList>
    </citation>
    <scope>GENOME REANNOTATION</scope>
    <source>
        <strain evidence="3">cv. Nipponbare</strain>
    </source>
</reference>
<feature type="compositionally biased region" description="Basic residues" evidence="1">
    <location>
        <begin position="113"/>
        <end position="124"/>
    </location>
</feature>
<feature type="compositionally biased region" description="Low complexity" evidence="1">
    <location>
        <begin position="158"/>
        <end position="179"/>
    </location>
</feature>
<evidence type="ECO:0000256" key="1">
    <source>
        <dbReference type="SAM" id="MobiDB-lite"/>
    </source>
</evidence>
<name>Q6K6N2_ORYSJ</name>
<evidence type="ECO:0000313" key="2">
    <source>
        <dbReference type="EMBL" id="BAD19613.1"/>
    </source>
</evidence>
<dbReference type="Proteomes" id="UP000000763">
    <property type="component" value="Chromosome 2"/>
</dbReference>
<feature type="compositionally biased region" description="Low complexity" evidence="1">
    <location>
        <begin position="53"/>
        <end position="76"/>
    </location>
</feature>
<feature type="compositionally biased region" description="Basic and acidic residues" evidence="1">
    <location>
        <begin position="14"/>
        <end position="45"/>
    </location>
</feature>
<protein>
    <submittedName>
        <fullName evidence="2">Uncharacterized protein</fullName>
    </submittedName>
</protein>
<organism evidence="2 3">
    <name type="scientific">Oryza sativa subsp. japonica</name>
    <name type="common">Rice</name>
    <dbReference type="NCBI Taxonomy" id="39947"/>
    <lineage>
        <taxon>Eukaryota</taxon>
        <taxon>Viridiplantae</taxon>
        <taxon>Streptophyta</taxon>
        <taxon>Embryophyta</taxon>
        <taxon>Tracheophyta</taxon>
        <taxon>Spermatophyta</taxon>
        <taxon>Magnoliopsida</taxon>
        <taxon>Liliopsida</taxon>
        <taxon>Poales</taxon>
        <taxon>Poaceae</taxon>
        <taxon>BOP clade</taxon>
        <taxon>Oryzoideae</taxon>
        <taxon>Oryzeae</taxon>
        <taxon>Oryzinae</taxon>
        <taxon>Oryza</taxon>
        <taxon>Oryza sativa</taxon>
    </lineage>
</organism>
<reference evidence="3" key="1">
    <citation type="journal article" date="2005" name="Nature">
        <title>The map-based sequence of the rice genome.</title>
        <authorList>
            <consortium name="International rice genome sequencing project (IRGSP)"/>
            <person name="Matsumoto T."/>
            <person name="Wu J."/>
            <person name="Kanamori H."/>
            <person name="Katayose Y."/>
            <person name="Fujisawa M."/>
            <person name="Namiki N."/>
            <person name="Mizuno H."/>
            <person name="Yamamoto K."/>
            <person name="Antonio B.A."/>
            <person name="Baba T."/>
            <person name="Sakata K."/>
            <person name="Nagamura Y."/>
            <person name="Aoki H."/>
            <person name="Arikawa K."/>
            <person name="Arita K."/>
            <person name="Bito T."/>
            <person name="Chiden Y."/>
            <person name="Fujitsuka N."/>
            <person name="Fukunaka R."/>
            <person name="Hamada M."/>
            <person name="Harada C."/>
            <person name="Hayashi A."/>
            <person name="Hijishita S."/>
            <person name="Honda M."/>
            <person name="Hosokawa S."/>
            <person name="Ichikawa Y."/>
            <person name="Idonuma A."/>
            <person name="Iijima M."/>
            <person name="Ikeda M."/>
            <person name="Ikeno M."/>
            <person name="Ito K."/>
            <person name="Ito S."/>
            <person name="Ito T."/>
            <person name="Ito Y."/>
            <person name="Ito Y."/>
            <person name="Iwabuchi A."/>
            <person name="Kamiya K."/>
            <person name="Karasawa W."/>
            <person name="Kurita K."/>
            <person name="Katagiri S."/>
            <person name="Kikuta A."/>
            <person name="Kobayashi H."/>
            <person name="Kobayashi N."/>
            <person name="Machita K."/>
            <person name="Maehara T."/>
            <person name="Masukawa M."/>
            <person name="Mizubayashi T."/>
            <person name="Mukai Y."/>
            <person name="Nagasaki H."/>
            <person name="Nagata Y."/>
            <person name="Naito S."/>
            <person name="Nakashima M."/>
            <person name="Nakama Y."/>
            <person name="Nakamichi Y."/>
            <person name="Nakamura M."/>
            <person name="Meguro A."/>
            <person name="Negishi M."/>
            <person name="Ohta I."/>
            <person name="Ohta T."/>
            <person name="Okamoto M."/>
            <person name="Ono N."/>
            <person name="Saji S."/>
            <person name="Sakaguchi M."/>
            <person name="Sakai K."/>
            <person name="Shibata M."/>
            <person name="Shimokawa T."/>
            <person name="Song J."/>
            <person name="Takazaki Y."/>
            <person name="Terasawa K."/>
            <person name="Tsugane M."/>
            <person name="Tsuji K."/>
            <person name="Ueda S."/>
            <person name="Waki K."/>
            <person name="Yamagata H."/>
            <person name="Yamamoto M."/>
            <person name="Yamamoto S."/>
            <person name="Yamane H."/>
            <person name="Yoshiki S."/>
            <person name="Yoshihara R."/>
            <person name="Yukawa K."/>
            <person name="Zhong H."/>
            <person name="Yano M."/>
            <person name="Yuan Q."/>
            <person name="Ouyang S."/>
            <person name="Liu J."/>
            <person name="Jones K.M."/>
            <person name="Gansberger K."/>
            <person name="Moffat K."/>
            <person name="Hill J."/>
            <person name="Bera J."/>
            <person name="Fadrosh D."/>
            <person name="Jin S."/>
            <person name="Johri S."/>
            <person name="Kim M."/>
            <person name="Overton L."/>
            <person name="Reardon M."/>
            <person name="Tsitrin T."/>
            <person name="Vuong H."/>
            <person name="Weaver B."/>
            <person name="Ciecko A."/>
            <person name="Tallon L."/>
            <person name="Jackson J."/>
            <person name="Pai G."/>
            <person name="Aken S.V."/>
            <person name="Utterback T."/>
            <person name="Reidmuller S."/>
            <person name="Feldblyum T."/>
            <person name="Hsiao J."/>
            <person name="Zismann V."/>
            <person name="Iobst S."/>
            <person name="de Vazeille A.R."/>
            <person name="Buell C.R."/>
            <person name="Ying K."/>
            <person name="Li Y."/>
            <person name="Lu T."/>
            <person name="Huang Y."/>
            <person name="Zhao Q."/>
            <person name="Feng Q."/>
            <person name="Zhang L."/>
            <person name="Zhu J."/>
            <person name="Weng Q."/>
            <person name="Mu J."/>
            <person name="Lu Y."/>
            <person name="Fan D."/>
            <person name="Liu Y."/>
            <person name="Guan J."/>
            <person name="Zhang Y."/>
            <person name="Yu S."/>
            <person name="Liu X."/>
            <person name="Zhang Y."/>
            <person name="Hong G."/>
            <person name="Han B."/>
            <person name="Choisne N."/>
            <person name="Demange N."/>
            <person name="Orjeda G."/>
            <person name="Samain S."/>
            <person name="Cattolico L."/>
            <person name="Pelletier E."/>
            <person name="Couloux A."/>
            <person name="Segurens B."/>
            <person name="Wincker P."/>
            <person name="D'Hont A."/>
            <person name="Scarpelli C."/>
            <person name="Weissenbach J."/>
            <person name="Salanoubat M."/>
            <person name="Quetier F."/>
            <person name="Yu Y."/>
            <person name="Kim H.R."/>
            <person name="Rambo T."/>
            <person name="Currie J."/>
            <person name="Collura K."/>
            <person name="Luo M."/>
            <person name="Yang T."/>
            <person name="Ammiraju J.S.S."/>
            <person name="Engler F."/>
            <person name="Soderlund C."/>
            <person name="Wing R.A."/>
            <person name="Palmer L.E."/>
            <person name="de la Bastide M."/>
            <person name="Spiegel L."/>
            <person name="Nascimento L."/>
            <person name="Zutavern T."/>
            <person name="O'Shaughnessy A."/>
            <person name="Dike S."/>
            <person name="Dedhia N."/>
            <person name="Preston R."/>
            <person name="Balija V."/>
            <person name="McCombie W.R."/>
            <person name="Chow T."/>
            <person name="Chen H."/>
            <person name="Chung M."/>
            <person name="Chen C."/>
            <person name="Shaw J."/>
            <person name="Wu H."/>
            <person name="Hsiao K."/>
            <person name="Chao Y."/>
            <person name="Chu M."/>
            <person name="Cheng C."/>
            <person name="Hour A."/>
            <person name="Lee P."/>
            <person name="Lin S."/>
            <person name="Lin Y."/>
            <person name="Liou J."/>
            <person name="Liu S."/>
            <person name="Hsing Y."/>
            <person name="Raghuvanshi S."/>
            <person name="Mohanty A."/>
            <person name="Bharti A.K."/>
            <person name="Gaur A."/>
            <person name="Gupta V."/>
            <person name="Kumar D."/>
            <person name="Ravi V."/>
            <person name="Vij S."/>
            <person name="Kapur A."/>
            <person name="Khurana P."/>
            <person name="Khurana P."/>
            <person name="Khurana J.P."/>
            <person name="Tyagi A.K."/>
            <person name="Gaikwad K."/>
            <person name="Singh A."/>
            <person name="Dalal V."/>
            <person name="Srivastava S."/>
            <person name="Dixit A."/>
            <person name="Pal A.K."/>
            <person name="Ghazi I.A."/>
            <person name="Yadav M."/>
            <person name="Pandit A."/>
            <person name="Bhargava A."/>
            <person name="Sureshbabu K."/>
            <person name="Batra K."/>
            <person name="Sharma T.R."/>
            <person name="Mohapatra T."/>
            <person name="Singh N.K."/>
            <person name="Messing J."/>
            <person name="Nelson A.B."/>
            <person name="Fuks G."/>
            <person name="Kavchok S."/>
            <person name="Keizer G."/>
            <person name="Linton E."/>
            <person name="Llaca V."/>
            <person name="Song R."/>
            <person name="Tanyolac B."/>
            <person name="Young S."/>
            <person name="Ho-Il K."/>
            <person name="Hahn J.H."/>
            <person name="Sangsakoo G."/>
            <person name="Vanavichit A."/>
            <person name="de Mattos Luiz.A.T."/>
            <person name="Zimmer P.D."/>
            <person name="Malone G."/>
            <person name="Dellagostin O."/>
            <person name="de Oliveira A.C."/>
            <person name="Bevan M."/>
            <person name="Bancroft I."/>
            <person name="Minx P."/>
            <person name="Cordum H."/>
            <person name="Wilson R."/>
            <person name="Cheng Z."/>
            <person name="Jin W."/>
            <person name="Jiang J."/>
            <person name="Leong S.A."/>
            <person name="Iwama H."/>
            <person name="Gojobori T."/>
            <person name="Itoh T."/>
            <person name="Niimura Y."/>
            <person name="Fujii Y."/>
            <person name="Habara T."/>
            <person name="Sakai H."/>
            <person name="Sato Y."/>
            <person name="Wilson G."/>
            <person name="Kumar K."/>
            <person name="McCouch S."/>
            <person name="Juretic N."/>
            <person name="Hoen D."/>
            <person name="Wright S."/>
            <person name="Bruskiewich R."/>
            <person name="Bureau T."/>
            <person name="Miyao A."/>
            <person name="Hirochika H."/>
            <person name="Nishikawa T."/>
            <person name="Kadowaki K."/>
            <person name="Sugiura M."/>
            <person name="Burr B."/>
            <person name="Sasaki T."/>
        </authorList>
    </citation>
    <scope>NUCLEOTIDE SEQUENCE [LARGE SCALE GENOMIC DNA]</scope>
    <source>
        <strain evidence="3">cv. Nipponbare</strain>
    </source>
</reference>
<feature type="compositionally biased region" description="Basic and acidic residues" evidence="1">
    <location>
        <begin position="180"/>
        <end position="199"/>
    </location>
</feature>
<evidence type="ECO:0000313" key="3">
    <source>
        <dbReference type="Proteomes" id="UP000000763"/>
    </source>
</evidence>
<accession>Q6K6N2</accession>
<dbReference type="EMBL" id="AP005065">
    <property type="protein sequence ID" value="BAD19613.1"/>
    <property type="molecule type" value="Genomic_DNA"/>
</dbReference>
<feature type="region of interest" description="Disordered" evidence="1">
    <location>
        <begin position="1"/>
        <end position="199"/>
    </location>
</feature>
<gene>
    <name evidence="2" type="primary">P0046H03.14</name>
</gene>
<dbReference type="AlphaFoldDB" id="Q6K6N2"/>
<sequence>MCLNTTTRLGFPVDRAHGGSRERTAEIDPSKTDGRDPSVHDRATGDGDDDVSGDVISGDGSGGASSSANDGATTRTEGTRTDGEGADEDGGDLATTMATFPSDDDDWSDGGTRLKRRRRRRREGKGREDLGKHFPSFDFTGEGKERPDLEGDGGGSALGFRAAAAGASEGARAAAADWADLGRGEREREGFGPKAKRDF</sequence>
<proteinExistence type="predicted"/>